<evidence type="ECO:0000313" key="3">
    <source>
        <dbReference type="Proteomes" id="UP001321760"/>
    </source>
</evidence>
<name>A0AAV9G663_9PEZI</name>
<reference evidence="2" key="1">
    <citation type="journal article" date="2023" name="Mol. Phylogenet. Evol.">
        <title>Genome-scale phylogeny and comparative genomics of the fungal order Sordariales.</title>
        <authorList>
            <person name="Hensen N."/>
            <person name="Bonometti L."/>
            <person name="Westerberg I."/>
            <person name="Brannstrom I.O."/>
            <person name="Guillou S."/>
            <person name="Cros-Aarteil S."/>
            <person name="Calhoun S."/>
            <person name="Haridas S."/>
            <person name="Kuo A."/>
            <person name="Mondo S."/>
            <person name="Pangilinan J."/>
            <person name="Riley R."/>
            <person name="LaButti K."/>
            <person name="Andreopoulos B."/>
            <person name="Lipzen A."/>
            <person name="Chen C."/>
            <person name="Yan M."/>
            <person name="Daum C."/>
            <person name="Ng V."/>
            <person name="Clum A."/>
            <person name="Steindorff A."/>
            <person name="Ohm R.A."/>
            <person name="Martin F."/>
            <person name="Silar P."/>
            <person name="Natvig D.O."/>
            <person name="Lalanne C."/>
            <person name="Gautier V."/>
            <person name="Ament-Velasquez S.L."/>
            <person name="Kruys A."/>
            <person name="Hutchinson M.I."/>
            <person name="Powell A.J."/>
            <person name="Barry K."/>
            <person name="Miller A.N."/>
            <person name="Grigoriev I.V."/>
            <person name="Debuchy R."/>
            <person name="Gladieux P."/>
            <person name="Hiltunen Thoren M."/>
            <person name="Johannesson H."/>
        </authorList>
    </citation>
    <scope>NUCLEOTIDE SEQUENCE</scope>
    <source>
        <strain evidence="2">PSN243</strain>
    </source>
</reference>
<dbReference type="PANTHER" id="PTHR10622">
    <property type="entry name" value="HET DOMAIN-CONTAINING PROTEIN"/>
    <property type="match status" value="1"/>
</dbReference>
<protein>
    <submittedName>
        <fullName evidence="2">Heterokaryon incompatibility protein-domain-containing protein</fullName>
    </submittedName>
</protein>
<sequence>MRLLNTETLEIREFITKIPDYAVLSHTWGDEEVSFQDLTLVNHDQTSDDSNIIRDRSGYRKIGQFCRRAREDGFAWAWADTCCIDKTSSAELSEAINSMYKWYQQSAICYVYLEDVEPQPPFWIVNPSKAVLERSRWFTRGWTLQELIAPENIVFLARDWSDLGSKFSLESILVNQTKVPAEIFHGQPLTSRSVAERMSWASSRRTTREEDVAYCLLGIFGIHMPLLYGEGGKEAFLRLQEEIWKREEDLTLLMW</sequence>
<dbReference type="Proteomes" id="UP001321760">
    <property type="component" value="Unassembled WGS sequence"/>
</dbReference>
<feature type="domain" description="Heterokaryon incompatibility" evidence="1">
    <location>
        <begin position="21"/>
        <end position="116"/>
    </location>
</feature>
<dbReference type="AlphaFoldDB" id="A0AAV9G663"/>
<dbReference type="InterPro" id="IPR010730">
    <property type="entry name" value="HET"/>
</dbReference>
<reference evidence="2" key="2">
    <citation type="submission" date="2023-05" db="EMBL/GenBank/DDBJ databases">
        <authorList>
            <consortium name="Lawrence Berkeley National Laboratory"/>
            <person name="Steindorff A."/>
            <person name="Hensen N."/>
            <person name="Bonometti L."/>
            <person name="Westerberg I."/>
            <person name="Brannstrom I.O."/>
            <person name="Guillou S."/>
            <person name="Cros-Aarteil S."/>
            <person name="Calhoun S."/>
            <person name="Haridas S."/>
            <person name="Kuo A."/>
            <person name="Mondo S."/>
            <person name="Pangilinan J."/>
            <person name="Riley R."/>
            <person name="Labutti K."/>
            <person name="Andreopoulos B."/>
            <person name="Lipzen A."/>
            <person name="Chen C."/>
            <person name="Yanf M."/>
            <person name="Daum C."/>
            <person name="Ng V."/>
            <person name="Clum A."/>
            <person name="Ohm R."/>
            <person name="Martin F."/>
            <person name="Silar P."/>
            <person name="Natvig D."/>
            <person name="Lalanne C."/>
            <person name="Gautier V."/>
            <person name="Ament-Velasquez S.L."/>
            <person name="Kruys A."/>
            <person name="Hutchinson M.I."/>
            <person name="Powell A.J."/>
            <person name="Barry K."/>
            <person name="Miller A.N."/>
            <person name="Grigoriev I.V."/>
            <person name="Debuchy R."/>
            <person name="Gladieux P."/>
            <person name="Thoren M.H."/>
            <person name="Johannesson H."/>
        </authorList>
    </citation>
    <scope>NUCLEOTIDE SEQUENCE</scope>
    <source>
        <strain evidence="2">PSN243</strain>
    </source>
</reference>
<keyword evidence="3" id="KW-1185">Reference proteome</keyword>
<comment type="caution">
    <text evidence="2">The sequence shown here is derived from an EMBL/GenBank/DDBJ whole genome shotgun (WGS) entry which is preliminary data.</text>
</comment>
<dbReference type="PANTHER" id="PTHR10622:SF10">
    <property type="entry name" value="HET DOMAIN-CONTAINING PROTEIN"/>
    <property type="match status" value="1"/>
</dbReference>
<gene>
    <name evidence="2" type="ORF">QBC34DRAFT_338362</name>
</gene>
<feature type="non-terminal residue" evidence="2">
    <location>
        <position position="255"/>
    </location>
</feature>
<dbReference type="Pfam" id="PF06985">
    <property type="entry name" value="HET"/>
    <property type="match status" value="1"/>
</dbReference>
<evidence type="ECO:0000259" key="1">
    <source>
        <dbReference type="Pfam" id="PF06985"/>
    </source>
</evidence>
<proteinExistence type="predicted"/>
<accession>A0AAV9G663</accession>
<evidence type="ECO:0000313" key="2">
    <source>
        <dbReference type="EMBL" id="KAK4442596.1"/>
    </source>
</evidence>
<dbReference type="EMBL" id="MU866011">
    <property type="protein sequence ID" value="KAK4442596.1"/>
    <property type="molecule type" value="Genomic_DNA"/>
</dbReference>
<organism evidence="2 3">
    <name type="scientific">Podospora aff. communis PSN243</name>
    <dbReference type="NCBI Taxonomy" id="3040156"/>
    <lineage>
        <taxon>Eukaryota</taxon>
        <taxon>Fungi</taxon>
        <taxon>Dikarya</taxon>
        <taxon>Ascomycota</taxon>
        <taxon>Pezizomycotina</taxon>
        <taxon>Sordariomycetes</taxon>
        <taxon>Sordariomycetidae</taxon>
        <taxon>Sordariales</taxon>
        <taxon>Podosporaceae</taxon>
        <taxon>Podospora</taxon>
    </lineage>
</organism>